<evidence type="ECO:0000313" key="4">
    <source>
        <dbReference type="Proteomes" id="UP000332933"/>
    </source>
</evidence>
<gene>
    <name evidence="3" type="primary">Aste57867_8342</name>
    <name evidence="2" type="ORF">As57867_008310</name>
    <name evidence="3" type="ORF">ASTE57867_8342</name>
</gene>
<feature type="chain" id="PRO_5036116089" evidence="1">
    <location>
        <begin position="21"/>
        <end position="146"/>
    </location>
</feature>
<accession>A0A485KK22</accession>
<keyword evidence="4" id="KW-1185">Reference proteome</keyword>
<protein>
    <submittedName>
        <fullName evidence="3">Aste57867_8342 protein</fullName>
    </submittedName>
</protein>
<proteinExistence type="predicted"/>
<dbReference type="Proteomes" id="UP000332933">
    <property type="component" value="Unassembled WGS sequence"/>
</dbReference>
<name>A0A485KK22_9STRA</name>
<feature type="signal peptide" evidence="1">
    <location>
        <begin position="1"/>
        <end position="20"/>
    </location>
</feature>
<evidence type="ECO:0000313" key="2">
    <source>
        <dbReference type="EMBL" id="KAF0701154.1"/>
    </source>
</evidence>
<organism evidence="3 4">
    <name type="scientific">Aphanomyces stellatus</name>
    <dbReference type="NCBI Taxonomy" id="120398"/>
    <lineage>
        <taxon>Eukaryota</taxon>
        <taxon>Sar</taxon>
        <taxon>Stramenopiles</taxon>
        <taxon>Oomycota</taxon>
        <taxon>Saprolegniomycetes</taxon>
        <taxon>Saprolegniales</taxon>
        <taxon>Verrucalvaceae</taxon>
        <taxon>Aphanomyces</taxon>
    </lineage>
</organism>
<dbReference type="EMBL" id="VJMH01005100">
    <property type="protein sequence ID" value="KAF0701154.1"/>
    <property type="molecule type" value="Genomic_DNA"/>
</dbReference>
<evidence type="ECO:0000313" key="3">
    <source>
        <dbReference type="EMBL" id="VFT85229.1"/>
    </source>
</evidence>
<evidence type="ECO:0000256" key="1">
    <source>
        <dbReference type="SAM" id="SignalP"/>
    </source>
</evidence>
<reference evidence="3 4" key="1">
    <citation type="submission" date="2019-03" db="EMBL/GenBank/DDBJ databases">
        <authorList>
            <person name="Gaulin E."/>
            <person name="Dumas B."/>
        </authorList>
    </citation>
    <scope>NUCLEOTIDE SEQUENCE [LARGE SCALE GENOMIC DNA]</scope>
    <source>
        <strain evidence="3">CBS 568.67</strain>
    </source>
</reference>
<dbReference type="EMBL" id="CAADRA010005121">
    <property type="protein sequence ID" value="VFT85229.1"/>
    <property type="molecule type" value="Genomic_DNA"/>
</dbReference>
<dbReference type="AlphaFoldDB" id="A0A485KK22"/>
<reference evidence="2" key="2">
    <citation type="submission" date="2019-06" db="EMBL/GenBank/DDBJ databases">
        <title>Genomics analysis of Aphanomyces spp. identifies a new class of oomycete effector associated with host adaptation.</title>
        <authorList>
            <person name="Gaulin E."/>
        </authorList>
    </citation>
    <scope>NUCLEOTIDE SEQUENCE</scope>
    <source>
        <strain evidence="2">CBS 578.67</strain>
    </source>
</reference>
<dbReference type="OrthoDB" id="10613131at2759"/>
<sequence>MGHLASSIFAFLALAATVWGNINTCVSFSASLSGAYVLVQLDSNGDVATLSNTPGGIQMFSPRSSCESASTADKVIAVSCGCGYLSLSGGSMTGYDQGPSFWCNTGKTALGADPPNPNCTPPPPTTTVPPTTIPPPTTTPVLHAAC</sequence>
<keyword evidence="1" id="KW-0732">Signal</keyword>